<protein>
    <recommendedName>
        <fullName evidence="4">Glucokinase</fullName>
    </recommendedName>
</protein>
<organism evidence="2 3">
    <name type="scientific">Glutamicibacter creatinolyticus</name>
    <dbReference type="NCBI Taxonomy" id="162496"/>
    <lineage>
        <taxon>Bacteria</taxon>
        <taxon>Bacillati</taxon>
        <taxon>Actinomycetota</taxon>
        <taxon>Actinomycetes</taxon>
        <taxon>Micrococcales</taxon>
        <taxon>Micrococcaceae</taxon>
        <taxon>Glutamicibacter</taxon>
    </lineage>
</organism>
<evidence type="ECO:0008006" key="4">
    <source>
        <dbReference type="Google" id="ProtNLM"/>
    </source>
</evidence>
<evidence type="ECO:0000256" key="1">
    <source>
        <dbReference type="ARBA" id="ARBA00006479"/>
    </source>
</evidence>
<dbReference type="PANTHER" id="PTHR18964">
    <property type="entry name" value="ROK (REPRESSOR, ORF, KINASE) FAMILY"/>
    <property type="match status" value="1"/>
</dbReference>
<dbReference type="RefSeq" id="WP_217496552.1">
    <property type="nucleotide sequence ID" value="NZ_CP034412.1"/>
</dbReference>
<dbReference type="InterPro" id="IPR049874">
    <property type="entry name" value="ROK_cs"/>
</dbReference>
<comment type="similarity">
    <text evidence="1">Belongs to the ROK (NagC/XylR) family.</text>
</comment>
<proteinExistence type="inferred from homology"/>
<dbReference type="Proteomes" id="UP000307000">
    <property type="component" value="Chromosome"/>
</dbReference>
<gene>
    <name evidence="2" type="ORF">GcLGCM259_0838</name>
</gene>
<dbReference type="InterPro" id="IPR000600">
    <property type="entry name" value="ROK"/>
</dbReference>
<dbReference type="Gene3D" id="3.30.420.40">
    <property type="match status" value="2"/>
</dbReference>
<dbReference type="AlphaFoldDB" id="A0A5B7WTI0"/>
<dbReference type="SUPFAM" id="SSF53067">
    <property type="entry name" value="Actin-like ATPase domain"/>
    <property type="match status" value="1"/>
</dbReference>
<reference evidence="2 3" key="1">
    <citation type="submission" date="2018-12" db="EMBL/GenBank/DDBJ databases">
        <title>Complete Genome Sequence of Glutamicibacter creatinolyticus strain LGCM259,isolated from an abscess of a 12-year-old mare in Italy.</title>
        <authorList>
            <person name="Santos R.G."/>
            <person name="Silva A.L."/>
            <person name="Seyffert N."/>
            <person name="Castro T.L.P."/>
            <person name="Attili A.R."/>
            <person name="Rifici C."/>
            <person name="Mazzullo G."/>
            <person name="Brenig B."/>
            <person name="Venanzi F."/>
            <person name="Azevedo V."/>
        </authorList>
    </citation>
    <scope>NUCLEOTIDE SEQUENCE [LARGE SCALE GENOMIC DNA]</scope>
    <source>
        <strain evidence="2 3">LGCM 259</strain>
    </source>
</reference>
<accession>A0A5B7WTI0</accession>
<dbReference type="Pfam" id="PF00480">
    <property type="entry name" value="ROK"/>
    <property type="match status" value="1"/>
</dbReference>
<dbReference type="PROSITE" id="PS01125">
    <property type="entry name" value="ROK"/>
    <property type="match status" value="1"/>
</dbReference>
<evidence type="ECO:0000313" key="2">
    <source>
        <dbReference type="EMBL" id="QCY46594.1"/>
    </source>
</evidence>
<dbReference type="PANTHER" id="PTHR18964:SF169">
    <property type="entry name" value="N-ACETYLMANNOSAMINE KINASE"/>
    <property type="match status" value="1"/>
</dbReference>
<dbReference type="EMBL" id="CP034412">
    <property type="protein sequence ID" value="QCY46594.1"/>
    <property type="molecule type" value="Genomic_DNA"/>
</dbReference>
<dbReference type="InterPro" id="IPR043129">
    <property type="entry name" value="ATPase_NBD"/>
</dbReference>
<keyword evidence="3" id="KW-1185">Reference proteome</keyword>
<evidence type="ECO:0000313" key="3">
    <source>
        <dbReference type="Proteomes" id="UP000307000"/>
    </source>
</evidence>
<dbReference type="KEGG" id="gcr:GcLGCM259_0838"/>
<sequence>MKARLGIDIGGTGISAVMLDPAGQVLAKCATPSPASEGGDAMVQAVRRVSVEAIAQSGATPISAGVGAAGVIDAHGVVRVASDSFSGWQGYHLGANLQRALSMPVSIGNDVAAFVLAEQFYGAGYGHPNFFGITLGTGVGGGLVLGGRLFTGEHGAAAEIGHIPGFGERLCTCGRLGHLETLASGRSVAARYYEMTGSPLTAQQVAQAARQGDGAAQHIFQEAGEGLAQAALVVSGLLDLSAFVIGGGLARSWDLLEPVIGATLEEIPPISGHPVQILPSELGSEAVAIGAALFPAQAESVAA</sequence>
<name>A0A5B7WTI0_9MICC</name>